<reference evidence="1" key="1">
    <citation type="submission" date="2022-10" db="EMBL/GenBank/DDBJ databases">
        <title>Tapping the CABI collections for fungal endophytes: first genome assemblies for Collariella, Neodidymelliopsis, Ascochyta clinopodiicola, Didymella pomorum, Didymosphaeria variabile, Neocosmospora piperis and Neocucurbitaria cava.</title>
        <authorList>
            <person name="Hill R."/>
        </authorList>
    </citation>
    <scope>NUCLEOTIDE SEQUENCE</scope>
    <source>
        <strain evidence="1">IMI 356814</strain>
    </source>
</reference>
<evidence type="ECO:0000313" key="1">
    <source>
        <dbReference type="EMBL" id="KAJ4370556.1"/>
    </source>
</evidence>
<keyword evidence="2" id="KW-1185">Reference proteome</keyword>
<dbReference type="OrthoDB" id="3756169at2759"/>
<accession>A0A9W9CM66</accession>
<dbReference type="PANTHER" id="PTHR33112">
    <property type="entry name" value="DOMAIN PROTEIN, PUTATIVE-RELATED"/>
    <property type="match status" value="1"/>
</dbReference>
<dbReference type="Proteomes" id="UP001140560">
    <property type="component" value="Unassembled WGS sequence"/>
</dbReference>
<protein>
    <submittedName>
        <fullName evidence="1">Uncharacterized protein</fullName>
    </submittedName>
</protein>
<proteinExistence type="predicted"/>
<sequence>MALTAILHQNSRLEPRRNIDRALPKHVREEEHLPYKLREMWRYIVESYTERCFSFAADRLLAIQGVIDFLGHRFDNDRCYFGVWKSIAVGCLLWTVHEDQPGGTRVLTVPTWSWLSVSHAVDMDNLELFGSYLGDAIVEFDEAYTQQIIVTCAVVPVSEMADDELEYWLDLADEYDEDLRDEWTNRFALVMAETSNGTVLGMVTVRREDGVHMRRGVTEINNADAWLARPKETVVLE</sequence>
<dbReference type="EMBL" id="JAPEUY010000008">
    <property type="protein sequence ID" value="KAJ4370556.1"/>
    <property type="molecule type" value="Genomic_DNA"/>
</dbReference>
<evidence type="ECO:0000313" key="2">
    <source>
        <dbReference type="Proteomes" id="UP001140560"/>
    </source>
</evidence>
<gene>
    <name evidence="1" type="ORF">N0V83_005077</name>
</gene>
<organism evidence="1 2">
    <name type="scientific">Neocucurbitaria cava</name>
    <dbReference type="NCBI Taxonomy" id="798079"/>
    <lineage>
        <taxon>Eukaryota</taxon>
        <taxon>Fungi</taxon>
        <taxon>Dikarya</taxon>
        <taxon>Ascomycota</taxon>
        <taxon>Pezizomycotina</taxon>
        <taxon>Dothideomycetes</taxon>
        <taxon>Pleosporomycetidae</taxon>
        <taxon>Pleosporales</taxon>
        <taxon>Pleosporineae</taxon>
        <taxon>Cucurbitariaceae</taxon>
        <taxon>Neocucurbitaria</taxon>
    </lineage>
</organism>
<dbReference type="AlphaFoldDB" id="A0A9W9CM66"/>
<dbReference type="PANTHER" id="PTHR33112:SF16">
    <property type="entry name" value="HETEROKARYON INCOMPATIBILITY DOMAIN-CONTAINING PROTEIN"/>
    <property type="match status" value="1"/>
</dbReference>
<name>A0A9W9CM66_9PLEO</name>
<comment type="caution">
    <text evidence="1">The sequence shown here is derived from an EMBL/GenBank/DDBJ whole genome shotgun (WGS) entry which is preliminary data.</text>
</comment>